<evidence type="ECO:0000313" key="2">
    <source>
        <dbReference type="EMBL" id="CAI9912364.1"/>
    </source>
</evidence>
<comment type="caution">
    <text evidence="2">The sequence shown here is derived from an EMBL/GenBank/DDBJ whole genome shotgun (WGS) entry which is preliminary data.</text>
</comment>
<dbReference type="AlphaFoldDB" id="A0AA86N3R9"/>
<keyword evidence="5" id="KW-1185">Reference proteome</keyword>
<accession>A0AA86N3R9</accession>
<sequence length="428" mass="48459">MSLAQIAYSRSQSAKQDVRKKLSTSILNVTDGQVSLAKGFRDLYRSASSSRMEYTAATPSWVGPGEYKLRRDTGKIQPTIQQRYTYSTEHMPSPTRYNLQPAHQPTGFTIKSKPKNPKPRQSPAPDQYAPKLTDLQTKKHSLSLAIPNEAITISPGPGSYDQPLKTNQGFTIAKTDRSYYDIFRPKQLTPDFAPQKQFEIKPVKIATYRFKAEKNENPGPYDTRAAYEYLHPKKQLSIQEAGFRTVTGAAEGIQKQLSAQQVKLQKQLVEQLKSELEIGRKTLGIGMEGKKMSREERKQLNEASACFKTFNTANEYEIHFAMAGPGYEGLVHGRIITMKMFPHNFPKVIIDHEHFKQPVISNELLKTWHPQMGTHVLLQQVADQFRVLNAVNADLVVVDASISKQFVCKTCGCRNEEWVAKLLKNRQK</sequence>
<dbReference type="EMBL" id="CAXDID020000321">
    <property type="protein sequence ID" value="CAL6076711.1"/>
    <property type="molecule type" value="Genomic_DNA"/>
</dbReference>
<dbReference type="EMBL" id="CATOUU010000001">
    <property type="protein sequence ID" value="CAI9912364.1"/>
    <property type="molecule type" value="Genomic_DNA"/>
</dbReference>
<evidence type="ECO:0000313" key="4">
    <source>
        <dbReference type="EMBL" id="CAL6076711.1"/>
    </source>
</evidence>
<dbReference type="EMBL" id="CAXDID020000187">
    <property type="protein sequence ID" value="CAL6051344.1"/>
    <property type="molecule type" value="Genomic_DNA"/>
</dbReference>
<proteinExistence type="predicted"/>
<name>A0AA86N3R9_9EUKA</name>
<dbReference type="Proteomes" id="UP001642409">
    <property type="component" value="Unassembled WGS sequence"/>
</dbReference>
<evidence type="ECO:0000313" key="5">
    <source>
        <dbReference type="Proteomes" id="UP001642409"/>
    </source>
</evidence>
<reference evidence="2" key="1">
    <citation type="submission" date="2023-06" db="EMBL/GenBank/DDBJ databases">
        <authorList>
            <person name="Kurt Z."/>
        </authorList>
    </citation>
    <scope>NUCLEOTIDE SEQUENCE</scope>
</reference>
<gene>
    <name evidence="3" type="ORF">HINF_LOCUS44327</name>
    <name evidence="4" type="ORF">HINF_LOCUS57819</name>
    <name evidence="2" type="ORF">HINF_LOCUS9</name>
</gene>
<reference evidence="3 5" key="2">
    <citation type="submission" date="2024-07" db="EMBL/GenBank/DDBJ databases">
        <authorList>
            <person name="Akdeniz Z."/>
        </authorList>
    </citation>
    <scope>NUCLEOTIDE SEQUENCE [LARGE SCALE GENOMIC DNA]</scope>
</reference>
<protein>
    <submittedName>
        <fullName evidence="3">Hypothetical_protein</fullName>
    </submittedName>
</protein>
<feature type="region of interest" description="Disordered" evidence="1">
    <location>
        <begin position="90"/>
        <end position="129"/>
    </location>
</feature>
<feature type="compositionally biased region" description="Polar residues" evidence="1">
    <location>
        <begin position="90"/>
        <end position="109"/>
    </location>
</feature>
<organism evidence="2">
    <name type="scientific">Hexamita inflata</name>
    <dbReference type="NCBI Taxonomy" id="28002"/>
    <lineage>
        <taxon>Eukaryota</taxon>
        <taxon>Metamonada</taxon>
        <taxon>Diplomonadida</taxon>
        <taxon>Hexamitidae</taxon>
        <taxon>Hexamitinae</taxon>
        <taxon>Hexamita</taxon>
    </lineage>
</organism>
<evidence type="ECO:0000256" key="1">
    <source>
        <dbReference type="SAM" id="MobiDB-lite"/>
    </source>
</evidence>
<evidence type="ECO:0000313" key="3">
    <source>
        <dbReference type="EMBL" id="CAL6051344.1"/>
    </source>
</evidence>